<organism evidence="3 4">
    <name type="scientific">Massilia terrae</name>
    <dbReference type="NCBI Taxonomy" id="1811224"/>
    <lineage>
        <taxon>Bacteria</taxon>
        <taxon>Pseudomonadati</taxon>
        <taxon>Pseudomonadota</taxon>
        <taxon>Betaproteobacteria</taxon>
        <taxon>Burkholderiales</taxon>
        <taxon>Oxalobacteraceae</taxon>
        <taxon>Telluria group</taxon>
        <taxon>Massilia</taxon>
    </lineage>
</organism>
<keyword evidence="2" id="KW-0479">Metal-binding</keyword>
<protein>
    <submittedName>
        <fullName evidence="3">Cytochrome P450</fullName>
    </submittedName>
</protein>
<gene>
    <name evidence="3" type="ORF">NX778_21255</name>
</gene>
<dbReference type="PROSITE" id="PS00086">
    <property type="entry name" value="CYTOCHROME_P450"/>
    <property type="match status" value="1"/>
</dbReference>
<keyword evidence="2" id="KW-0560">Oxidoreductase</keyword>
<keyword evidence="2" id="KW-0349">Heme</keyword>
<evidence type="ECO:0000313" key="4">
    <source>
        <dbReference type="Proteomes" id="UP001204621"/>
    </source>
</evidence>
<dbReference type="InterPro" id="IPR002397">
    <property type="entry name" value="Cyt_P450_B"/>
</dbReference>
<keyword evidence="4" id="KW-1185">Reference proteome</keyword>
<dbReference type="PRINTS" id="PR00359">
    <property type="entry name" value="BP450"/>
</dbReference>
<proteinExistence type="inferred from homology"/>
<keyword evidence="2" id="KW-0408">Iron</keyword>
<accession>A0ABT2D5H8</accession>
<evidence type="ECO:0000313" key="3">
    <source>
        <dbReference type="EMBL" id="MCS0660608.1"/>
    </source>
</evidence>
<dbReference type="EMBL" id="JANUGU010000009">
    <property type="protein sequence ID" value="MCS0660608.1"/>
    <property type="molecule type" value="Genomic_DNA"/>
</dbReference>
<dbReference type="PANTHER" id="PTHR46696:SF6">
    <property type="entry name" value="P450, PUTATIVE (EUROFUNG)-RELATED"/>
    <property type="match status" value="1"/>
</dbReference>
<dbReference type="InterPro" id="IPR001128">
    <property type="entry name" value="Cyt_P450"/>
</dbReference>
<dbReference type="Gene3D" id="1.10.630.10">
    <property type="entry name" value="Cytochrome P450"/>
    <property type="match status" value="1"/>
</dbReference>
<comment type="similarity">
    <text evidence="1 2">Belongs to the cytochrome P450 family.</text>
</comment>
<reference evidence="3 4" key="1">
    <citation type="submission" date="2022-08" db="EMBL/GenBank/DDBJ databases">
        <title>Reclassification of Massilia species as members of the genera Telluria, Duganella, Pseudoduganella, Mokoshia gen. nov. and Zemynaea gen. nov. using orthogonal and non-orthogonal genome-based approaches.</title>
        <authorList>
            <person name="Bowman J.P."/>
        </authorList>
    </citation>
    <scope>NUCLEOTIDE SEQUENCE [LARGE SCALE GENOMIC DNA]</scope>
    <source>
        <strain evidence="3 4">JCM 31606</strain>
    </source>
</reference>
<keyword evidence="2" id="KW-0503">Monooxygenase</keyword>
<sequence>MASAEPQQEDYDPLVEEGFDTAHREYARLRGSCPVAHSNAYGGFWALTKYRDVQQVFSDPGMFITSVQNVVPKVAFSGRRPPLHFDPPEHTPYRAALNPLLSEDKIRQLAPTIRECICAVLLPLLARGQGDVCGDFASIFQVKVFSIWMNLPADLEAQLAEAGPAFVKAVESAQPERMKETSLVLYDMARRLVAMRQAAPMDPGSDPVSSFLAATNNGEPLPADLVVGAIRQVLVVGIVAPMILIGSMVIHLSRDKELQRELRANPERVPAAVEEFLRLYTPYRGFARTAREDVEIGGRCIRKDEPIALIMASANRDEDVFPNPDQFELNRPNIREHLAFGRGPHYCAGAALARIELQIALEELLLHTSDFDLDGGIEMSPFPELGPWYVPVRFGGRHG</sequence>
<dbReference type="RefSeq" id="WP_258813802.1">
    <property type="nucleotide sequence ID" value="NZ_JANUGU010000009.1"/>
</dbReference>
<dbReference type="SUPFAM" id="SSF48264">
    <property type="entry name" value="Cytochrome P450"/>
    <property type="match status" value="1"/>
</dbReference>
<dbReference type="InterPro" id="IPR036396">
    <property type="entry name" value="Cyt_P450_sf"/>
</dbReference>
<evidence type="ECO:0000256" key="1">
    <source>
        <dbReference type="ARBA" id="ARBA00010617"/>
    </source>
</evidence>
<dbReference type="Proteomes" id="UP001204621">
    <property type="component" value="Unassembled WGS sequence"/>
</dbReference>
<dbReference type="InterPro" id="IPR017972">
    <property type="entry name" value="Cyt_P450_CS"/>
</dbReference>
<name>A0ABT2D5H8_9BURK</name>
<dbReference type="PANTHER" id="PTHR46696">
    <property type="entry name" value="P450, PUTATIVE (EUROFUNG)-RELATED"/>
    <property type="match status" value="1"/>
</dbReference>
<evidence type="ECO:0000256" key="2">
    <source>
        <dbReference type="RuleBase" id="RU000461"/>
    </source>
</evidence>
<comment type="caution">
    <text evidence="3">The sequence shown here is derived from an EMBL/GenBank/DDBJ whole genome shotgun (WGS) entry which is preliminary data.</text>
</comment>
<dbReference type="Pfam" id="PF00067">
    <property type="entry name" value="p450"/>
    <property type="match status" value="1"/>
</dbReference>